<dbReference type="Proteomes" id="UP000637788">
    <property type="component" value="Unassembled WGS sequence"/>
</dbReference>
<dbReference type="InterPro" id="IPR016161">
    <property type="entry name" value="Ald_DH/histidinol_DH"/>
</dbReference>
<comment type="similarity">
    <text evidence="1">Belongs to the aldehyde dehydrogenase family.</text>
</comment>
<reference evidence="5" key="2">
    <citation type="submission" date="2020-09" db="EMBL/GenBank/DDBJ databases">
        <authorList>
            <person name="Sun Q."/>
            <person name="Ohkuma M."/>
        </authorList>
    </citation>
    <scope>NUCLEOTIDE SEQUENCE</scope>
    <source>
        <strain evidence="5">JCM 3035</strain>
    </source>
</reference>
<evidence type="ECO:0000256" key="2">
    <source>
        <dbReference type="ARBA" id="ARBA00023002"/>
    </source>
</evidence>
<evidence type="ECO:0000256" key="3">
    <source>
        <dbReference type="ARBA" id="ARBA00023027"/>
    </source>
</evidence>
<proteinExistence type="inferred from homology"/>
<dbReference type="RefSeq" id="WP_189323382.1">
    <property type="nucleotide sequence ID" value="NZ_BMPQ01000009.1"/>
</dbReference>
<feature type="domain" description="Aldehyde dehydrogenase" evidence="4">
    <location>
        <begin position="169"/>
        <end position="447"/>
    </location>
</feature>
<dbReference type="InterPro" id="IPR016163">
    <property type="entry name" value="Ald_DH_C"/>
</dbReference>
<dbReference type="InterPro" id="IPR015590">
    <property type="entry name" value="Aldehyde_DH_dom"/>
</dbReference>
<reference evidence="5" key="1">
    <citation type="journal article" date="2014" name="Int. J. Syst. Evol. Microbiol.">
        <title>Complete genome sequence of Corynebacterium casei LMG S-19264T (=DSM 44701T), isolated from a smear-ripened cheese.</title>
        <authorList>
            <consortium name="US DOE Joint Genome Institute (JGI-PGF)"/>
            <person name="Walter F."/>
            <person name="Albersmeier A."/>
            <person name="Kalinowski J."/>
            <person name="Ruckert C."/>
        </authorList>
    </citation>
    <scope>NUCLEOTIDE SEQUENCE</scope>
    <source>
        <strain evidence="5">JCM 3035</strain>
    </source>
</reference>
<dbReference type="InterPro" id="IPR016162">
    <property type="entry name" value="Ald_DH_N"/>
</dbReference>
<dbReference type="AlphaFoldDB" id="A0A917QYB2"/>
<evidence type="ECO:0000256" key="1">
    <source>
        <dbReference type="ARBA" id="ARBA00009986"/>
    </source>
</evidence>
<gene>
    <name evidence="5" type="ORF">GCM10010094_41760</name>
</gene>
<protein>
    <submittedName>
        <fullName evidence="5">Aldehyde dehydrogenase</fullName>
    </submittedName>
</protein>
<dbReference type="Gene3D" id="3.40.605.10">
    <property type="entry name" value="Aldehyde Dehydrogenase, Chain A, domain 1"/>
    <property type="match status" value="1"/>
</dbReference>
<dbReference type="PANTHER" id="PTHR43720">
    <property type="entry name" value="2-AMINOMUCONIC SEMIALDEHYDE DEHYDROGENASE"/>
    <property type="match status" value="1"/>
</dbReference>
<dbReference type="Gene3D" id="3.40.309.10">
    <property type="entry name" value="Aldehyde Dehydrogenase, Chain A, domain 2"/>
    <property type="match status" value="1"/>
</dbReference>
<sequence length="461" mass="49710">MAGPPSGPLRLEALGAGGSYRARNRMDVTDVSGRSVAELSLVPSLFVNRTLRALRRTSPLPADERIGLIVRAAELFATSTLSGQSPEEYVHTVSRVGGVPISVVRRAMRTTAARLSRVYDSVQRARPAGTVNDWRDPLTRTGRGVWSRRGDVFAVHAAGNHPGPHSLWPEALALGWRVAVRPSRRDPFTPHRLITALRTAGFPDDQVVLLPTDHTQADSLVRGADLGMVYGGEDIVRKFAGDPTVLIQGPGRSKILLTADVDWRAHLDTIVDSVSGHGGTGCVNTTAIYMEGDPAPLCAALVERLSAPVGLPPEDEEAVLPVQPAAAARAIEAYLLRMAAGTRPWLGGDGIVEDLKDGGAALRPAIHQLDRPDAPQAGVELPFPCVWVAPWTPQDGVAPLRNSLVLNAITRDDRLIDRLIAEPTISNVYVGDHRTHFMESGLPHDGYLAEFLMRSKTIIRD</sequence>
<comment type="caution">
    <text evidence="5">The sequence shown here is derived from an EMBL/GenBank/DDBJ whole genome shotgun (WGS) entry which is preliminary data.</text>
</comment>
<evidence type="ECO:0000313" key="5">
    <source>
        <dbReference type="EMBL" id="GGK76276.1"/>
    </source>
</evidence>
<accession>A0A917QYB2</accession>
<organism evidence="5 6">
    <name type="scientific">Streptomyces flaveus</name>
    <dbReference type="NCBI Taxonomy" id="66370"/>
    <lineage>
        <taxon>Bacteria</taxon>
        <taxon>Bacillati</taxon>
        <taxon>Actinomycetota</taxon>
        <taxon>Actinomycetes</taxon>
        <taxon>Kitasatosporales</taxon>
        <taxon>Streptomycetaceae</taxon>
        <taxon>Streptomyces</taxon>
        <taxon>Streptomyces aurantiacus group</taxon>
    </lineage>
</organism>
<dbReference type="Pfam" id="PF00171">
    <property type="entry name" value="Aldedh"/>
    <property type="match status" value="1"/>
</dbReference>
<dbReference type="SUPFAM" id="SSF53720">
    <property type="entry name" value="ALDH-like"/>
    <property type="match status" value="1"/>
</dbReference>
<keyword evidence="6" id="KW-1185">Reference proteome</keyword>
<dbReference type="GO" id="GO:0016620">
    <property type="term" value="F:oxidoreductase activity, acting on the aldehyde or oxo group of donors, NAD or NADP as acceptor"/>
    <property type="evidence" value="ECO:0007669"/>
    <property type="project" value="InterPro"/>
</dbReference>
<keyword evidence="3" id="KW-0520">NAD</keyword>
<evidence type="ECO:0000259" key="4">
    <source>
        <dbReference type="Pfam" id="PF00171"/>
    </source>
</evidence>
<dbReference type="EMBL" id="BMPQ01000009">
    <property type="protein sequence ID" value="GGK76276.1"/>
    <property type="molecule type" value="Genomic_DNA"/>
</dbReference>
<evidence type="ECO:0000313" key="6">
    <source>
        <dbReference type="Proteomes" id="UP000637788"/>
    </source>
</evidence>
<dbReference type="PANTHER" id="PTHR43720:SF2">
    <property type="entry name" value="2-AMINOMUCONIC SEMIALDEHYDE DEHYDROGENASE"/>
    <property type="match status" value="1"/>
</dbReference>
<keyword evidence="2" id="KW-0560">Oxidoreductase</keyword>
<name>A0A917QYB2_9ACTN</name>